<feature type="region of interest" description="Disordered" evidence="1">
    <location>
        <begin position="1"/>
        <end position="28"/>
    </location>
</feature>
<sequence>MHYVSRRGTQCSSRASSRKSSRASDASDISELAGPWLNLPLMMVSGADDVVRDIKQQNEELGKRISSCLSLTYESLLNEMVNNIICSGSHASDLNLLTNFQDCTRVK</sequence>
<accession>A0A1A9V9W1</accession>
<evidence type="ECO:0000256" key="1">
    <source>
        <dbReference type="SAM" id="MobiDB-lite"/>
    </source>
</evidence>
<dbReference type="EnsemblMetazoa" id="GAUT030446-RA">
    <property type="protein sequence ID" value="GAUT030446-PA"/>
    <property type="gene ID" value="GAUT030446"/>
</dbReference>
<keyword evidence="3" id="KW-1185">Reference proteome</keyword>
<reference evidence="2" key="1">
    <citation type="submission" date="2020-05" db="UniProtKB">
        <authorList>
            <consortium name="EnsemblMetazoa"/>
        </authorList>
    </citation>
    <scope>IDENTIFICATION</scope>
    <source>
        <strain evidence="2">TTRI</strain>
    </source>
</reference>
<name>A0A1A9V9W1_GLOAU</name>
<evidence type="ECO:0000313" key="3">
    <source>
        <dbReference type="Proteomes" id="UP000078200"/>
    </source>
</evidence>
<proteinExistence type="predicted"/>
<dbReference type="STRING" id="7395.A0A1A9V9W1"/>
<organism evidence="2 3">
    <name type="scientific">Glossina austeni</name>
    <name type="common">Savannah tsetse fly</name>
    <dbReference type="NCBI Taxonomy" id="7395"/>
    <lineage>
        <taxon>Eukaryota</taxon>
        <taxon>Metazoa</taxon>
        <taxon>Ecdysozoa</taxon>
        <taxon>Arthropoda</taxon>
        <taxon>Hexapoda</taxon>
        <taxon>Insecta</taxon>
        <taxon>Pterygota</taxon>
        <taxon>Neoptera</taxon>
        <taxon>Endopterygota</taxon>
        <taxon>Diptera</taxon>
        <taxon>Brachycera</taxon>
        <taxon>Muscomorpha</taxon>
        <taxon>Hippoboscoidea</taxon>
        <taxon>Glossinidae</taxon>
        <taxon>Glossina</taxon>
    </lineage>
</organism>
<protein>
    <submittedName>
        <fullName evidence="2">Uncharacterized protein</fullName>
    </submittedName>
</protein>
<dbReference type="Proteomes" id="UP000078200">
    <property type="component" value="Unassembled WGS sequence"/>
</dbReference>
<dbReference type="VEuPathDB" id="VectorBase:GAUT030446"/>
<dbReference type="AlphaFoldDB" id="A0A1A9V9W1"/>
<evidence type="ECO:0000313" key="2">
    <source>
        <dbReference type="EnsemblMetazoa" id="GAUT030446-PA"/>
    </source>
</evidence>